<keyword evidence="1 3" id="KW-0479">Metal-binding</keyword>
<evidence type="ECO:0000313" key="6">
    <source>
        <dbReference type="Proteomes" id="UP000694888"/>
    </source>
</evidence>
<feature type="domain" description="RING-type" evidence="5">
    <location>
        <begin position="421"/>
        <end position="456"/>
    </location>
</feature>
<feature type="region of interest" description="Disordered" evidence="4">
    <location>
        <begin position="105"/>
        <end position="134"/>
    </location>
</feature>
<dbReference type="SUPFAM" id="SSF57850">
    <property type="entry name" value="RING/U-box"/>
    <property type="match status" value="1"/>
</dbReference>
<gene>
    <name evidence="7" type="primary">LOC101859963</name>
</gene>
<feature type="compositionally biased region" description="Basic and acidic residues" evidence="4">
    <location>
        <begin position="367"/>
        <end position="385"/>
    </location>
</feature>
<reference evidence="7" key="1">
    <citation type="submission" date="2025-08" db="UniProtKB">
        <authorList>
            <consortium name="RefSeq"/>
        </authorList>
    </citation>
    <scope>IDENTIFICATION</scope>
</reference>
<dbReference type="RefSeq" id="XP_005106546.1">
    <property type="nucleotide sequence ID" value="XM_005106489.3"/>
</dbReference>
<keyword evidence="6" id="KW-1185">Reference proteome</keyword>
<evidence type="ECO:0000256" key="4">
    <source>
        <dbReference type="SAM" id="MobiDB-lite"/>
    </source>
</evidence>
<evidence type="ECO:0000259" key="5">
    <source>
        <dbReference type="PROSITE" id="PS50089"/>
    </source>
</evidence>
<name>A0ABM0K1H2_APLCA</name>
<feature type="region of interest" description="Disordered" evidence="4">
    <location>
        <begin position="295"/>
        <end position="318"/>
    </location>
</feature>
<proteinExistence type="predicted"/>
<dbReference type="PROSITE" id="PS50089">
    <property type="entry name" value="ZF_RING_2"/>
    <property type="match status" value="1"/>
</dbReference>
<evidence type="ECO:0000256" key="1">
    <source>
        <dbReference type="ARBA" id="ARBA00022771"/>
    </source>
</evidence>
<dbReference type="Pfam" id="PF13920">
    <property type="entry name" value="zf-C3HC4_3"/>
    <property type="match status" value="1"/>
</dbReference>
<protein>
    <submittedName>
        <fullName evidence="7">Uncharacterized protein LOC101859963</fullName>
    </submittedName>
</protein>
<feature type="compositionally biased region" description="Acidic residues" evidence="4">
    <location>
        <begin position="179"/>
        <end position="188"/>
    </location>
</feature>
<dbReference type="InterPro" id="IPR013083">
    <property type="entry name" value="Znf_RING/FYVE/PHD"/>
</dbReference>
<feature type="region of interest" description="Disordered" evidence="4">
    <location>
        <begin position="165"/>
        <end position="194"/>
    </location>
</feature>
<accession>A0ABM0K1H2</accession>
<feature type="compositionally biased region" description="Polar residues" evidence="4">
    <location>
        <begin position="110"/>
        <end position="123"/>
    </location>
</feature>
<evidence type="ECO:0000256" key="2">
    <source>
        <dbReference type="ARBA" id="ARBA00022833"/>
    </source>
</evidence>
<organism evidence="6 7">
    <name type="scientific">Aplysia californica</name>
    <name type="common">California sea hare</name>
    <dbReference type="NCBI Taxonomy" id="6500"/>
    <lineage>
        <taxon>Eukaryota</taxon>
        <taxon>Metazoa</taxon>
        <taxon>Spiralia</taxon>
        <taxon>Lophotrochozoa</taxon>
        <taxon>Mollusca</taxon>
        <taxon>Gastropoda</taxon>
        <taxon>Heterobranchia</taxon>
        <taxon>Euthyneura</taxon>
        <taxon>Tectipleura</taxon>
        <taxon>Aplysiida</taxon>
        <taxon>Aplysioidea</taxon>
        <taxon>Aplysiidae</taxon>
        <taxon>Aplysia</taxon>
    </lineage>
</organism>
<dbReference type="Proteomes" id="UP000694888">
    <property type="component" value="Unplaced"/>
</dbReference>
<keyword evidence="2" id="KW-0862">Zinc</keyword>
<feature type="compositionally biased region" description="Polar residues" evidence="4">
    <location>
        <begin position="338"/>
        <end position="349"/>
    </location>
</feature>
<keyword evidence="1 3" id="KW-0863">Zinc-finger</keyword>
<evidence type="ECO:0000313" key="7">
    <source>
        <dbReference type="RefSeq" id="XP_005106546.1"/>
    </source>
</evidence>
<evidence type="ECO:0000256" key="3">
    <source>
        <dbReference type="PROSITE-ProRule" id="PRU00175"/>
    </source>
</evidence>
<feature type="region of interest" description="Disordered" evidence="4">
    <location>
        <begin position="333"/>
        <end position="401"/>
    </location>
</feature>
<dbReference type="GeneID" id="101859963"/>
<dbReference type="Gene3D" id="3.30.40.10">
    <property type="entry name" value="Zinc/RING finger domain, C3HC4 (zinc finger)"/>
    <property type="match status" value="1"/>
</dbReference>
<dbReference type="InterPro" id="IPR001841">
    <property type="entry name" value="Znf_RING"/>
</dbReference>
<sequence length="468" mass="53287">MVNSFDEVTACPPVLLTREDGRMFSKRESQFQRGKKCPLRRNHDTEKAVTGGLRTNTNSYSSEVLKFINGFHAVEEFDIYKHLTTKIIRVLFWSLHPGKDHASFYKKGISSPNRPENCTSFQQERPRQAAGSSDSQDIFLEIAEVESIRYLLEILNTQEEHSTYVPDIVEEERQRGEEEREEEREEEEEKAKDVIKDRKSMEEYQEILMTVEVCDEFKQSPAMKALVTDASESRGLCDAESSKVEVDLAVRLFIVQHHRYPNAKELLSVLIDLDYNTNNIMSKFVNMYNAMSEEEKGRQFHPQTVPSSDGEDGSPDVTAEVPDVEETVDEPDHLNSEMAGNSNDVSDPTSIVGVVDGESNEEIEGNTNDKSEEATEDSVNDKSADEVPEEMTTRPRHPRPVLSRRAVLERESKYLKKATRCLLCDSKPPEVTFLPCSHFRTCSTCSTTVDYCPVCQKRIRAQVQTYLA</sequence>